<accession>A0AAV8QZK7</accession>
<keyword evidence="2" id="KW-1185">Reference proteome</keyword>
<dbReference type="EMBL" id="JAQQAF010000005">
    <property type="protein sequence ID" value="KAJ8483869.1"/>
    <property type="molecule type" value="Genomic_DNA"/>
</dbReference>
<proteinExistence type="predicted"/>
<organism evidence="1 2">
    <name type="scientific">Ensete ventricosum</name>
    <name type="common">Abyssinian banana</name>
    <name type="synonym">Musa ensete</name>
    <dbReference type="NCBI Taxonomy" id="4639"/>
    <lineage>
        <taxon>Eukaryota</taxon>
        <taxon>Viridiplantae</taxon>
        <taxon>Streptophyta</taxon>
        <taxon>Embryophyta</taxon>
        <taxon>Tracheophyta</taxon>
        <taxon>Spermatophyta</taxon>
        <taxon>Magnoliopsida</taxon>
        <taxon>Liliopsida</taxon>
        <taxon>Zingiberales</taxon>
        <taxon>Musaceae</taxon>
        <taxon>Ensete</taxon>
    </lineage>
</organism>
<sequence length="87" mass="10067">MKRTLRRQINQSGNSLLNKICLHSQRISRRKYSYALNLRHAFSSHISQLPVITDPEIEAAMKDLLAINWDEIPDSVINETKKAVKNH</sequence>
<reference evidence="1 2" key="1">
    <citation type="submission" date="2022-12" db="EMBL/GenBank/DDBJ databases">
        <title>Chromosome-scale assembly of the Ensete ventricosum genome.</title>
        <authorList>
            <person name="Dussert Y."/>
            <person name="Stocks J."/>
            <person name="Wendawek A."/>
            <person name="Woldeyes F."/>
            <person name="Nichols R.A."/>
            <person name="Borrell J.S."/>
        </authorList>
    </citation>
    <scope>NUCLEOTIDE SEQUENCE [LARGE SCALE GENOMIC DNA]</scope>
    <source>
        <strain evidence="2">cv. Maze</strain>
        <tissue evidence="1">Seeds</tissue>
    </source>
</reference>
<dbReference type="Pfam" id="PF14290">
    <property type="entry name" value="SDH5_plant"/>
    <property type="match status" value="1"/>
</dbReference>
<dbReference type="PANTHER" id="PTHR36139">
    <property type="entry name" value="SUCCINATE DEHYDROGENASE SUBUNIT 5, MITOCHONDRIAL"/>
    <property type="match status" value="1"/>
</dbReference>
<dbReference type="InterPro" id="IPR025397">
    <property type="entry name" value="SDH5"/>
</dbReference>
<protein>
    <submittedName>
        <fullName evidence="1">Uncharacterized protein</fullName>
    </submittedName>
</protein>
<dbReference type="GO" id="GO:0006099">
    <property type="term" value="P:tricarboxylic acid cycle"/>
    <property type="evidence" value="ECO:0007669"/>
    <property type="project" value="InterPro"/>
</dbReference>
<dbReference type="AlphaFoldDB" id="A0AAV8QZK7"/>
<evidence type="ECO:0000313" key="2">
    <source>
        <dbReference type="Proteomes" id="UP001222027"/>
    </source>
</evidence>
<dbReference type="PANTHER" id="PTHR36139:SF1">
    <property type="entry name" value="SUCCINATE DEHYDROGENASE SUBUNIT 5, MITOCHONDRIAL"/>
    <property type="match status" value="1"/>
</dbReference>
<name>A0AAV8QZK7_ENSVE</name>
<evidence type="ECO:0000313" key="1">
    <source>
        <dbReference type="EMBL" id="KAJ8483869.1"/>
    </source>
</evidence>
<dbReference type="Proteomes" id="UP001222027">
    <property type="component" value="Unassembled WGS sequence"/>
</dbReference>
<dbReference type="GO" id="GO:0045273">
    <property type="term" value="C:respiratory chain complex II (succinate dehydrogenase)"/>
    <property type="evidence" value="ECO:0007669"/>
    <property type="project" value="InterPro"/>
</dbReference>
<comment type="caution">
    <text evidence="1">The sequence shown here is derived from an EMBL/GenBank/DDBJ whole genome shotgun (WGS) entry which is preliminary data.</text>
</comment>
<gene>
    <name evidence="1" type="ORF">OPV22_016354</name>
</gene>